<feature type="region of interest" description="Disordered" evidence="5">
    <location>
        <begin position="894"/>
        <end position="948"/>
    </location>
</feature>
<keyword evidence="4" id="KW-0572">Peptidoglycan-anchor</keyword>
<accession>A0A0R1WIV6</accession>
<feature type="compositionally biased region" description="Polar residues" evidence="5">
    <location>
        <begin position="936"/>
        <end position="946"/>
    </location>
</feature>
<feature type="compositionally biased region" description="Polar residues" evidence="5">
    <location>
        <begin position="62"/>
        <end position="74"/>
    </location>
</feature>
<protein>
    <submittedName>
        <fullName evidence="8">Lpxtg-motif cell wall anchor domain protein</fullName>
    </submittedName>
</protein>
<feature type="domain" description="Gram-positive cocci surface proteins LPxTG" evidence="7">
    <location>
        <begin position="940"/>
        <end position="973"/>
    </location>
</feature>
<dbReference type="InterPro" id="IPR005877">
    <property type="entry name" value="YSIRK_signal_dom"/>
</dbReference>
<dbReference type="Pfam" id="PF00746">
    <property type="entry name" value="Gram_pos_anchor"/>
    <property type="match status" value="1"/>
</dbReference>
<dbReference type="EMBL" id="AZGE01000005">
    <property type="protein sequence ID" value="KRM16196.1"/>
    <property type="molecule type" value="Genomic_DNA"/>
</dbReference>
<comment type="caution">
    <text evidence="8">The sequence shown here is derived from an EMBL/GenBank/DDBJ whole genome shotgun (WGS) entry which is preliminary data.</text>
</comment>
<keyword evidence="3" id="KW-0732">Signal</keyword>
<dbReference type="Pfam" id="PF17966">
    <property type="entry name" value="Muc_B2"/>
    <property type="match status" value="1"/>
</dbReference>
<feature type="compositionally biased region" description="Low complexity" evidence="5">
    <location>
        <begin position="86"/>
        <end position="111"/>
    </location>
</feature>
<evidence type="ECO:0000259" key="7">
    <source>
        <dbReference type="PROSITE" id="PS50847"/>
    </source>
</evidence>
<evidence type="ECO:0000256" key="6">
    <source>
        <dbReference type="SAM" id="Phobius"/>
    </source>
</evidence>
<reference evidence="8 9" key="1">
    <citation type="journal article" date="2015" name="Genome Announc.">
        <title>Expanding the biotechnology potential of lactobacilli through comparative genomics of 213 strains and associated genera.</title>
        <authorList>
            <person name="Sun Z."/>
            <person name="Harris H.M."/>
            <person name="McCann A."/>
            <person name="Guo C."/>
            <person name="Argimon S."/>
            <person name="Zhang W."/>
            <person name="Yang X."/>
            <person name="Jeffery I.B."/>
            <person name="Cooney J.C."/>
            <person name="Kagawa T.F."/>
            <person name="Liu W."/>
            <person name="Song Y."/>
            <person name="Salvetti E."/>
            <person name="Wrobel A."/>
            <person name="Rasinkangas P."/>
            <person name="Parkhill J."/>
            <person name="Rea M.C."/>
            <person name="O'Sullivan O."/>
            <person name="Ritari J."/>
            <person name="Douillard F.P."/>
            <person name="Paul Ross R."/>
            <person name="Yang R."/>
            <person name="Briner A.E."/>
            <person name="Felis G.E."/>
            <person name="de Vos W.M."/>
            <person name="Barrangou R."/>
            <person name="Klaenhammer T.R."/>
            <person name="Caufield P.W."/>
            <person name="Cui Y."/>
            <person name="Zhang H."/>
            <person name="O'Toole P.W."/>
        </authorList>
    </citation>
    <scope>NUCLEOTIDE SEQUENCE [LARGE SCALE GENOMIC DNA]</scope>
    <source>
        <strain evidence="8 9">DSM 4864</strain>
    </source>
</reference>
<sequence>MEYYKHVSKLVIGGLMMVSCNNHQRILARQPRYGLRKLGVGVASVLLSTSFWLGMTSNVRADTNPTPAGTQANSGVGVPASDQQQPLTNAASNPAAAPAAATSTSKSLTPTRAIDDQVGQGITVTNHTITETAGDKDTGNPGTVTLHLGLTVPAVEVIQLQNGDYINVKLGLPYTTADGQQEVFSYGAINGNSQVPLWYEGHIVGYILPAGNLASYQQSVPGAGATVNDPHWQVVANSNDNALANAGSNGYYQIIFNSFLSSYFRNNQGTPNALTFNADLVWYNPSSNGDKKLLPPSQALVLYAPGTSAGSYTPGADLQIGDQHYASGLHLQVVKDASTETIPVATKIVSSDHTGSVPAHTWVNGQEYLKLVDPTQGVGISLADVGSDFTITVTKPASTGEVETNFVSAADLQRELQEIIVPVISSDSIKLNDQLTDSGAFYLTKQYVYQKPLVKVERTDNGADEATYHVTVSGDYAGFRSTNSDGSSPVTLLTWKPTDPVALMPGDGIRNYKQDRQAASYGDQPGNWLGGYSIQSAAVREYMDSHPWHAKVVSQGQTKYDADWGYWIDIKNDLKPVSRAYVDSTYYGFVNQVIHFVNEQGQPMTQPSGEGIPDVKRQVVFTSKTGKAGSYHTDEQFNALNLPVVDGYTAYQGVQSADGQLAMTADGQAQTTGAAIRQAGQEAPFDFPHADFIEYVVYKPVAQENAHLRFYDDTDQRFIPGLSDLSVSGRSDKPIVFTIPTNYDLSNYDYAGTYVGNDPANKDQWLNGLVLSEVSFGNFDTAPADDQYFIAHFTHRTVPVSEQKTVTETIHYVDAAGHHLLPDYQSQVSFTQTGKRDLVTGAVTATWSGPQTFPAVVSPAISGYRPDIAEVVAFTVNHASSNVERTVVYRPVTSPVAPRPEQPGQPAQPGEGGAQPGTRTGLPVAVTPVDNDEVAGSQQLPQTGRSENPGLIALGLAVLAASFGLAGTRRKNN</sequence>
<feature type="region of interest" description="Disordered" evidence="5">
    <location>
        <begin position="62"/>
        <end position="120"/>
    </location>
</feature>
<dbReference type="PROSITE" id="PS51257">
    <property type="entry name" value="PROKAR_LIPOPROTEIN"/>
    <property type="match status" value="1"/>
</dbReference>
<evidence type="ECO:0000313" key="8">
    <source>
        <dbReference type="EMBL" id="KRM16196.1"/>
    </source>
</evidence>
<gene>
    <name evidence="8" type="ORF">FC49_GL001612</name>
</gene>
<evidence type="ECO:0000256" key="5">
    <source>
        <dbReference type="SAM" id="MobiDB-lite"/>
    </source>
</evidence>
<keyword evidence="6" id="KW-1133">Transmembrane helix</keyword>
<evidence type="ECO:0000256" key="2">
    <source>
        <dbReference type="ARBA" id="ARBA00022525"/>
    </source>
</evidence>
<dbReference type="PATRIC" id="fig|1423779.3.peg.1671"/>
<dbReference type="NCBIfam" id="TIGR01167">
    <property type="entry name" value="LPXTG_anchor"/>
    <property type="match status" value="1"/>
</dbReference>
<dbReference type="Proteomes" id="UP000050973">
    <property type="component" value="Unassembled WGS sequence"/>
</dbReference>
<proteinExistence type="predicted"/>
<dbReference type="Pfam" id="PF04650">
    <property type="entry name" value="YSIRK_signal"/>
    <property type="match status" value="1"/>
</dbReference>
<evidence type="ECO:0000256" key="3">
    <source>
        <dbReference type="ARBA" id="ARBA00022729"/>
    </source>
</evidence>
<keyword evidence="6" id="KW-0472">Membrane</keyword>
<evidence type="ECO:0000256" key="1">
    <source>
        <dbReference type="ARBA" id="ARBA00022512"/>
    </source>
</evidence>
<organism evidence="8 9">
    <name type="scientific">Limosilactobacillus oris DSM 4864</name>
    <dbReference type="NCBI Taxonomy" id="1423779"/>
    <lineage>
        <taxon>Bacteria</taxon>
        <taxon>Bacillati</taxon>
        <taxon>Bacillota</taxon>
        <taxon>Bacilli</taxon>
        <taxon>Lactobacillales</taxon>
        <taxon>Lactobacillaceae</taxon>
        <taxon>Limosilactobacillus</taxon>
    </lineage>
</organism>
<keyword evidence="1" id="KW-0134">Cell wall</keyword>
<dbReference type="InterPro" id="IPR041495">
    <property type="entry name" value="Mub_B2"/>
</dbReference>
<keyword evidence="6" id="KW-0812">Transmembrane</keyword>
<name>A0A0R1WIV6_9LACO</name>
<dbReference type="Gene3D" id="2.60.40.4300">
    <property type="match status" value="2"/>
</dbReference>
<keyword evidence="2" id="KW-0964">Secreted</keyword>
<evidence type="ECO:0000313" key="9">
    <source>
        <dbReference type="Proteomes" id="UP000050973"/>
    </source>
</evidence>
<feature type="transmembrane region" description="Helical" evidence="6">
    <location>
        <begin position="950"/>
        <end position="968"/>
    </location>
</feature>
<evidence type="ECO:0000256" key="4">
    <source>
        <dbReference type="ARBA" id="ARBA00023088"/>
    </source>
</evidence>
<dbReference type="PROSITE" id="PS50847">
    <property type="entry name" value="GRAM_POS_ANCHORING"/>
    <property type="match status" value="1"/>
</dbReference>
<dbReference type="InterPro" id="IPR019931">
    <property type="entry name" value="LPXTG_anchor"/>
</dbReference>
<dbReference type="AlphaFoldDB" id="A0A0R1WIV6"/>